<feature type="transmembrane region" description="Helical" evidence="1">
    <location>
        <begin position="100"/>
        <end position="119"/>
    </location>
</feature>
<feature type="transmembrane region" description="Helical" evidence="1">
    <location>
        <begin position="30"/>
        <end position="49"/>
    </location>
</feature>
<reference evidence="3" key="1">
    <citation type="submission" date="2017-12" db="EMBL/GenBank/DDBJ databases">
        <authorList>
            <person name="Diaz M."/>
        </authorList>
    </citation>
    <scope>NUCLEOTIDE SEQUENCE [LARGE SCALE GENOMIC DNA]</scope>
    <source>
        <strain evidence="3">FI11154</strain>
    </source>
</reference>
<name>A0A2P9HR14_9HYPH</name>
<proteinExistence type="predicted"/>
<keyword evidence="1" id="KW-0472">Membrane</keyword>
<evidence type="ECO:0000313" key="3">
    <source>
        <dbReference type="Proteomes" id="UP000246073"/>
    </source>
</evidence>
<accession>A0A2P9HR14</accession>
<evidence type="ECO:0000313" key="2">
    <source>
        <dbReference type="EMBL" id="SPL66210.1"/>
    </source>
</evidence>
<gene>
    <name evidence="2" type="ORF">OHAE_2077</name>
</gene>
<organism evidence="2 3">
    <name type="scientific">Ochrobactrum soli</name>
    <dbReference type="NCBI Taxonomy" id="2448455"/>
    <lineage>
        <taxon>Bacteria</taxon>
        <taxon>Pseudomonadati</taxon>
        <taxon>Pseudomonadota</taxon>
        <taxon>Alphaproteobacteria</taxon>
        <taxon>Hyphomicrobiales</taxon>
        <taxon>Brucellaceae</taxon>
        <taxon>Brucella/Ochrobactrum group</taxon>
        <taxon>Ochrobactrum</taxon>
    </lineage>
</organism>
<dbReference type="AlphaFoldDB" id="A0A2P9HR14"/>
<evidence type="ECO:0000256" key="1">
    <source>
        <dbReference type="SAM" id="Phobius"/>
    </source>
</evidence>
<dbReference type="EMBL" id="OOFM01000005">
    <property type="protein sequence ID" value="SPL66210.1"/>
    <property type="molecule type" value="Genomic_DNA"/>
</dbReference>
<dbReference type="Proteomes" id="UP000246073">
    <property type="component" value="Unassembled WGS sequence"/>
</dbReference>
<protein>
    <submittedName>
        <fullName evidence="2">Uncharacterized protein</fullName>
    </submittedName>
</protein>
<keyword evidence="1" id="KW-0812">Transmembrane</keyword>
<keyword evidence="1" id="KW-1133">Transmembrane helix</keyword>
<sequence length="132" mass="14584">MKRPGQRRRDVPDALEYVPECLGQGIVIRFVLRSFAVVFLALAVIFAILDGARSVGASKLVAKPLLSMWSRNAPETLADAETLVTHYIGATFWNTVCVPLLGQPGWLFFGVLALLFYVIGHRRGRPLGRFTA</sequence>